<feature type="domain" description="Glycosyltransferase 2-like" evidence="3">
    <location>
        <begin position="6"/>
        <end position="127"/>
    </location>
</feature>
<organism evidence="4 5">
    <name type="scientific">Propioniciclava soli</name>
    <dbReference type="NCBI Taxonomy" id="2775081"/>
    <lineage>
        <taxon>Bacteria</taxon>
        <taxon>Bacillati</taxon>
        <taxon>Actinomycetota</taxon>
        <taxon>Actinomycetes</taxon>
        <taxon>Propionibacteriales</taxon>
        <taxon>Propionibacteriaceae</taxon>
        <taxon>Propioniciclava</taxon>
    </lineage>
</organism>
<protein>
    <submittedName>
        <fullName evidence="4">WecB/TagA/CpsF family glycosyltransferase</fullName>
    </submittedName>
</protein>
<evidence type="ECO:0000256" key="2">
    <source>
        <dbReference type="ARBA" id="ARBA00022679"/>
    </source>
</evidence>
<evidence type="ECO:0000313" key="5">
    <source>
        <dbReference type="Proteomes" id="UP001434337"/>
    </source>
</evidence>
<dbReference type="InterPro" id="IPR029044">
    <property type="entry name" value="Nucleotide-diphossugar_trans"/>
</dbReference>
<proteinExistence type="predicted"/>
<dbReference type="InterPro" id="IPR004629">
    <property type="entry name" value="WecG_TagA_CpsF"/>
</dbReference>
<evidence type="ECO:0000313" key="4">
    <source>
        <dbReference type="EMBL" id="WZW99488.1"/>
    </source>
</evidence>
<dbReference type="CDD" id="cd06533">
    <property type="entry name" value="Glyco_transf_WecG_TagA"/>
    <property type="match status" value="1"/>
</dbReference>
<dbReference type="SUPFAM" id="SSF53448">
    <property type="entry name" value="Nucleotide-diphospho-sugar transferases"/>
    <property type="match status" value="1"/>
</dbReference>
<keyword evidence="2" id="KW-0808">Transferase</keyword>
<keyword evidence="1" id="KW-0328">Glycosyltransferase</keyword>
<dbReference type="Pfam" id="PF00535">
    <property type="entry name" value="Glycos_transf_2"/>
    <property type="match status" value="1"/>
</dbReference>
<dbReference type="Gene3D" id="3.90.550.10">
    <property type="entry name" value="Spore Coat Polysaccharide Biosynthesis Protein SpsA, Chain A"/>
    <property type="match status" value="1"/>
</dbReference>
<dbReference type="PANTHER" id="PTHR34136:SF1">
    <property type="entry name" value="UDP-N-ACETYL-D-MANNOSAMINURONIC ACID TRANSFERASE"/>
    <property type="match status" value="1"/>
</dbReference>
<dbReference type="PANTHER" id="PTHR34136">
    <property type="match status" value="1"/>
</dbReference>
<dbReference type="Pfam" id="PF03808">
    <property type="entry name" value="Glyco_tran_WecG"/>
    <property type="match status" value="1"/>
</dbReference>
<gene>
    <name evidence="4" type="ORF">PCC79_04645</name>
</gene>
<sequence length="550" mass="58718">MNRALSVVIPAHNEAVSIDRCLAALGGTAIGREAEIVVVANGCEDGTAAAARAHAESLPGLIVVETDLASKVHALNLGDEHATAFPRVYLDADIELSPDALPALRDALAGPAPRVAAPRIVFDTAGSSWAVRAFYDIFARLPYATQGLVGLGVYALSESGRRRFGAFPELTSDDLFVQRLFAPHERVSTPGTFTVATPRRWRDLVKVRARIARGNAEFGEAELPGVDTRSSTGGTARALLGLLVRDPRRIVGAVVYAVTRLAAQRRARSGARWERDDSSRTPRTDRVLIDGLPFDKLTEDAVVRRVAAELDAGRGGLIVTPNVDIMARVHADGLADLITSADVVIADGMPLVWSSRIAGDPVPERVAGSDLLWSLSHMAAREQKSVFLLGAAEGVGAEAARRLVRHHPGLKVAGVLSPPLGFEQEEASLIPVVAEVVAARPDIVFVGLGFPKQERVAQVLRRALPDAWFLGCGGAIDMAAGSVSRAHPLLQKVGAEWVHRLVQEPRRLFHRYVVVDTPFALGLLARALTRRRSGAGRPLRAQPATRGAAA</sequence>
<name>A0ABZ3C9N6_9ACTN</name>
<evidence type="ECO:0000256" key="1">
    <source>
        <dbReference type="ARBA" id="ARBA00022676"/>
    </source>
</evidence>
<evidence type="ECO:0000259" key="3">
    <source>
        <dbReference type="Pfam" id="PF00535"/>
    </source>
</evidence>
<dbReference type="EMBL" id="CP115965">
    <property type="protein sequence ID" value="WZW99488.1"/>
    <property type="molecule type" value="Genomic_DNA"/>
</dbReference>
<reference evidence="4 5" key="1">
    <citation type="journal article" date="2023" name="Environ Microbiome">
        <title>A coral-associated actinobacterium mitigates coral bleaching under heat stress.</title>
        <authorList>
            <person name="Li J."/>
            <person name="Zou Y."/>
            <person name="Li Q."/>
            <person name="Zhang J."/>
            <person name="Bourne D.G."/>
            <person name="Lyu Y."/>
            <person name="Liu C."/>
            <person name="Zhang S."/>
        </authorList>
    </citation>
    <scope>NUCLEOTIDE SEQUENCE [LARGE SCALE GENOMIC DNA]</scope>
    <source>
        <strain evidence="4 5">SCSIO 13291</strain>
    </source>
</reference>
<dbReference type="NCBIfam" id="TIGR00696">
    <property type="entry name" value="wecG_tagA_cpsF"/>
    <property type="match status" value="1"/>
</dbReference>
<dbReference type="RefSeq" id="WP_342373144.1">
    <property type="nucleotide sequence ID" value="NZ_CP115965.1"/>
</dbReference>
<accession>A0ABZ3C9N6</accession>
<keyword evidence="5" id="KW-1185">Reference proteome</keyword>
<dbReference type="Proteomes" id="UP001434337">
    <property type="component" value="Chromosome"/>
</dbReference>
<dbReference type="InterPro" id="IPR001173">
    <property type="entry name" value="Glyco_trans_2-like"/>
</dbReference>